<keyword evidence="2" id="KW-1133">Transmembrane helix</keyword>
<feature type="region of interest" description="Disordered" evidence="1">
    <location>
        <begin position="1"/>
        <end position="27"/>
    </location>
</feature>
<feature type="transmembrane region" description="Helical" evidence="2">
    <location>
        <begin position="111"/>
        <end position="130"/>
    </location>
</feature>
<evidence type="ECO:0000259" key="3">
    <source>
        <dbReference type="Pfam" id="PF20151"/>
    </source>
</evidence>
<evidence type="ECO:0000256" key="1">
    <source>
        <dbReference type="SAM" id="MobiDB-lite"/>
    </source>
</evidence>
<keyword evidence="2" id="KW-0812">Transmembrane</keyword>
<dbReference type="HOGENOM" id="CLU_053377_1_0_1"/>
<evidence type="ECO:0000313" key="4">
    <source>
        <dbReference type="EMBL" id="KIM31936.1"/>
    </source>
</evidence>
<dbReference type="InterPro" id="IPR045340">
    <property type="entry name" value="DUF6533"/>
</dbReference>
<feature type="transmembrane region" description="Helical" evidence="2">
    <location>
        <begin position="80"/>
        <end position="99"/>
    </location>
</feature>
<keyword evidence="2" id="KW-0472">Membrane</keyword>
<gene>
    <name evidence="4" type="ORF">M408DRAFT_240992</name>
</gene>
<protein>
    <recommendedName>
        <fullName evidence="3">DUF6533 domain-containing protein</fullName>
    </recommendedName>
</protein>
<keyword evidence="5" id="KW-1185">Reference proteome</keyword>
<name>A0A0C3BKC6_SERVB</name>
<proteinExistence type="predicted"/>
<feature type="domain" description="DUF6533" evidence="3">
    <location>
        <begin position="42"/>
        <end position="86"/>
    </location>
</feature>
<feature type="compositionally biased region" description="Basic and acidic residues" evidence="1">
    <location>
        <begin position="314"/>
        <end position="328"/>
    </location>
</feature>
<sequence length="362" mass="40038">MSIPTHSTALGDGLNGSENSGGDGGPGPVGMYEGNVNGLRLTVAFLTLLVWDSGELLTLDDMIELFWNSRWNIAKTMYMINRFTTPFAMITVLLMLAVPSPSPLFCRVVPWLELVATLVLLVLIGATMIIRVHALWNRDGRVLGGVVTLLVLHTITYFVVMSYATITGSLVPASPPFAGCVPQTRFDKMWIPSIPVLVFETVVISLIVYKTWFFATQGSIRTPLYTMLFEDGLMYYLVIMASQLMTLVCILVPSSLTGPIAQSFFAFTMIGVACNRLLARLQRLLVGDSKGQSDFSTMDLWSSVDPELTYGGRRRDSEARIEQSHTLDEAPVPLEPTGNSRLRHNRNYSDLDGQIGMEPMQR</sequence>
<dbReference type="Proteomes" id="UP000054097">
    <property type="component" value="Unassembled WGS sequence"/>
</dbReference>
<feature type="transmembrane region" description="Helical" evidence="2">
    <location>
        <begin position="233"/>
        <end position="254"/>
    </location>
</feature>
<feature type="transmembrane region" description="Helical" evidence="2">
    <location>
        <begin position="189"/>
        <end position="212"/>
    </location>
</feature>
<reference evidence="4 5" key="1">
    <citation type="submission" date="2014-04" db="EMBL/GenBank/DDBJ databases">
        <authorList>
            <consortium name="DOE Joint Genome Institute"/>
            <person name="Kuo A."/>
            <person name="Zuccaro A."/>
            <person name="Kohler A."/>
            <person name="Nagy L.G."/>
            <person name="Floudas D."/>
            <person name="Copeland A."/>
            <person name="Barry K.W."/>
            <person name="Cichocki N."/>
            <person name="Veneault-Fourrey C."/>
            <person name="LaButti K."/>
            <person name="Lindquist E.A."/>
            <person name="Lipzen A."/>
            <person name="Lundell T."/>
            <person name="Morin E."/>
            <person name="Murat C."/>
            <person name="Sun H."/>
            <person name="Tunlid A."/>
            <person name="Henrissat B."/>
            <person name="Grigoriev I.V."/>
            <person name="Hibbett D.S."/>
            <person name="Martin F."/>
            <person name="Nordberg H.P."/>
            <person name="Cantor M.N."/>
            <person name="Hua S.X."/>
        </authorList>
    </citation>
    <scope>NUCLEOTIDE SEQUENCE [LARGE SCALE GENOMIC DNA]</scope>
    <source>
        <strain evidence="4 5">MAFF 305830</strain>
    </source>
</reference>
<feature type="transmembrane region" description="Helical" evidence="2">
    <location>
        <begin position="142"/>
        <end position="166"/>
    </location>
</feature>
<evidence type="ECO:0000256" key="2">
    <source>
        <dbReference type="SAM" id="Phobius"/>
    </source>
</evidence>
<accession>A0A0C3BKC6</accession>
<dbReference type="Pfam" id="PF20151">
    <property type="entry name" value="DUF6533"/>
    <property type="match status" value="1"/>
</dbReference>
<dbReference type="STRING" id="933852.A0A0C3BKC6"/>
<organism evidence="4 5">
    <name type="scientific">Serendipita vermifera MAFF 305830</name>
    <dbReference type="NCBI Taxonomy" id="933852"/>
    <lineage>
        <taxon>Eukaryota</taxon>
        <taxon>Fungi</taxon>
        <taxon>Dikarya</taxon>
        <taxon>Basidiomycota</taxon>
        <taxon>Agaricomycotina</taxon>
        <taxon>Agaricomycetes</taxon>
        <taxon>Sebacinales</taxon>
        <taxon>Serendipitaceae</taxon>
        <taxon>Serendipita</taxon>
    </lineage>
</organism>
<evidence type="ECO:0000313" key="5">
    <source>
        <dbReference type="Proteomes" id="UP000054097"/>
    </source>
</evidence>
<dbReference type="OrthoDB" id="3350812at2759"/>
<reference evidence="5" key="2">
    <citation type="submission" date="2015-01" db="EMBL/GenBank/DDBJ databases">
        <title>Evolutionary Origins and Diversification of the Mycorrhizal Mutualists.</title>
        <authorList>
            <consortium name="DOE Joint Genome Institute"/>
            <consortium name="Mycorrhizal Genomics Consortium"/>
            <person name="Kohler A."/>
            <person name="Kuo A."/>
            <person name="Nagy L.G."/>
            <person name="Floudas D."/>
            <person name="Copeland A."/>
            <person name="Barry K.W."/>
            <person name="Cichocki N."/>
            <person name="Veneault-Fourrey C."/>
            <person name="LaButti K."/>
            <person name="Lindquist E.A."/>
            <person name="Lipzen A."/>
            <person name="Lundell T."/>
            <person name="Morin E."/>
            <person name="Murat C."/>
            <person name="Riley R."/>
            <person name="Ohm R."/>
            <person name="Sun H."/>
            <person name="Tunlid A."/>
            <person name="Henrissat B."/>
            <person name="Grigoriev I.V."/>
            <person name="Hibbett D.S."/>
            <person name="Martin F."/>
        </authorList>
    </citation>
    <scope>NUCLEOTIDE SEQUENCE [LARGE SCALE GENOMIC DNA]</scope>
    <source>
        <strain evidence="5">MAFF 305830</strain>
    </source>
</reference>
<feature type="region of interest" description="Disordered" evidence="1">
    <location>
        <begin position="314"/>
        <end position="362"/>
    </location>
</feature>
<dbReference type="EMBL" id="KN824281">
    <property type="protein sequence ID" value="KIM31936.1"/>
    <property type="molecule type" value="Genomic_DNA"/>
</dbReference>
<feature type="transmembrane region" description="Helical" evidence="2">
    <location>
        <begin position="260"/>
        <end position="279"/>
    </location>
</feature>
<dbReference type="AlphaFoldDB" id="A0A0C3BKC6"/>